<feature type="transmembrane region" description="Helical" evidence="1">
    <location>
        <begin position="42"/>
        <end position="66"/>
    </location>
</feature>
<gene>
    <name evidence="2" type="ORF">ORD21_02090</name>
</gene>
<evidence type="ECO:0000256" key="1">
    <source>
        <dbReference type="SAM" id="Phobius"/>
    </source>
</evidence>
<evidence type="ECO:0000313" key="3">
    <source>
        <dbReference type="Proteomes" id="UP001276150"/>
    </source>
</evidence>
<sequence length="126" mass="14285">MKGQGGLLLRKLIVILYILAFLGAFVVHAGDILRFGFFSYAWASPFFNVFWTLLTLADLLVVYFLIKRVRLGIWLVLLVMVLDVLVNLIWDSISPNPRNYGLFAQILFLGFVLGSFPFLVSRRASA</sequence>
<evidence type="ECO:0000313" key="2">
    <source>
        <dbReference type="EMBL" id="MDV6373386.1"/>
    </source>
</evidence>
<organism evidence="2 3">
    <name type="scientific">Deinococcus arenicola</name>
    <dbReference type="NCBI Taxonomy" id="2994950"/>
    <lineage>
        <taxon>Bacteria</taxon>
        <taxon>Thermotogati</taxon>
        <taxon>Deinococcota</taxon>
        <taxon>Deinococci</taxon>
        <taxon>Deinococcales</taxon>
        <taxon>Deinococcaceae</taxon>
        <taxon>Deinococcus</taxon>
    </lineage>
</organism>
<keyword evidence="3" id="KW-1185">Reference proteome</keyword>
<dbReference type="RefSeq" id="WP_317638689.1">
    <property type="nucleotide sequence ID" value="NZ_JAPMIV010000002.1"/>
</dbReference>
<dbReference type="EMBL" id="JAPMIV010000002">
    <property type="protein sequence ID" value="MDV6373386.1"/>
    <property type="molecule type" value="Genomic_DNA"/>
</dbReference>
<proteinExistence type="predicted"/>
<evidence type="ECO:0008006" key="4">
    <source>
        <dbReference type="Google" id="ProtNLM"/>
    </source>
</evidence>
<keyword evidence="1" id="KW-0812">Transmembrane</keyword>
<feature type="transmembrane region" description="Helical" evidence="1">
    <location>
        <begin position="102"/>
        <end position="120"/>
    </location>
</feature>
<feature type="transmembrane region" description="Helical" evidence="1">
    <location>
        <begin position="73"/>
        <end position="90"/>
    </location>
</feature>
<name>A0ABU4DLS7_9DEIO</name>
<dbReference type="Proteomes" id="UP001276150">
    <property type="component" value="Unassembled WGS sequence"/>
</dbReference>
<keyword evidence="1" id="KW-0472">Membrane</keyword>
<feature type="transmembrane region" description="Helical" evidence="1">
    <location>
        <begin position="12"/>
        <end position="30"/>
    </location>
</feature>
<comment type="caution">
    <text evidence="2">The sequence shown here is derived from an EMBL/GenBank/DDBJ whole genome shotgun (WGS) entry which is preliminary data.</text>
</comment>
<keyword evidence="1" id="KW-1133">Transmembrane helix</keyword>
<protein>
    <recommendedName>
        <fullName evidence="4">Oxidoreductase</fullName>
    </recommendedName>
</protein>
<accession>A0ABU4DLS7</accession>
<reference evidence="2 3" key="1">
    <citation type="submission" date="2022-11" db="EMBL/GenBank/DDBJ databases">
        <title>Deinococcus ZS9-10, Low Temperature and Draught-tolerating, UV-resistant Bacteria from Continental Antarctica.</title>
        <authorList>
            <person name="Cheng L."/>
        </authorList>
    </citation>
    <scope>NUCLEOTIDE SEQUENCE [LARGE SCALE GENOMIC DNA]</scope>
    <source>
        <strain evidence="2 3">ZS9-10</strain>
    </source>
</reference>